<evidence type="ECO:0000313" key="8">
    <source>
        <dbReference type="EMBL" id="PXV70672.1"/>
    </source>
</evidence>
<evidence type="ECO:0000256" key="1">
    <source>
        <dbReference type="ARBA" id="ARBA00022670"/>
    </source>
</evidence>
<comment type="caution">
    <text evidence="8">The sequence shown here is derived from an EMBL/GenBank/DDBJ whole genome shotgun (WGS) entry which is preliminary data.</text>
</comment>
<dbReference type="Pfam" id="PF20582">
    <property type="entry name" value="UPF0758_N"/>
    <property type="match status" value="1"/>
</dbReference>
<evidence type="ECO:0000256" key="5">
    <source>
        <dbReference type="ARBA" id="ARBA00023049"/>
    </source>
</evidence>
<name>A0A318EF92_9GAMM</name>
<dbReference type="AlphaFoldDB" id="A0A318EF92"/>
<dbReference type="InterPro" id="IPR037518">
    <property type="entry name" value="MPN"/>
</dbReference>
<proteinExistence type="inferred from homology"/>
<dbReference type="InterPro" id="IPR010994">
    <property type="entry name" value="RuvA_2-like"/>
</dbReference>
<evidence type="ECO:0000313" key="9">
    <source>
        <dbReference type="Proteomes" id="UP000248330"/>
    </source>
</evidence>
<dbReference type="InterPro" id="IPR025657">
    <property type="entry name" value="RadC_JAB"/>
</dbReference>
<dbReference type="SUPFAM" id="SSF102712">
    <property type="entry name" value="JAB1/MPN domain"/>
    <property type="match status" value="1"/>
</dbReference>
<gene>
    <name evidence="8" type="ORF">C8D93_102531</name>
</gene>
<dbReference type="RefSeq" id="WP_110264316.1">
    <property type="nucleotide sequence ID" value="NZ_CAKZQT010000035.1"/>
</dbReference>
<dbReference type="Proteomes" id="UP000248330">
    <property type="component" value="Unassembled WGS sequence"/>
</dbReference>
<dbReference type="PROSITE" id="PS50249">
    <property type="entry name" value="MPN"/>
    <property type="match status" value="1"/>
</dbReference>
<dbReference type="Pfam" id="PF04002">
    <property type="entry name" value="RadC"/>
    <property type="match status" value="1"/>
</dbReference>
<dbReference type="NCBIfam" id="NF000642">
    <property type="entry name" value="PRK00024.1"/>
    <property type="match status" value="1"/>
</dbReference>
<dbReference type="GO" id="GO:0006508">
    <property type="term" value="P:proteolysis"/>
    <property type="evidence" value="ECO:0007669"/>
    <property type="project" value="UniProtKB-KW"/>
</dbReference>
<keyword evidence="1" id="KW-0645">Protease</keyword>
<dbReference type="EMBL" id="QICN01000002">
    <property type="protein sequence ID" value="PXV70672.1"/>
    <property type="molecule type" value="Genomic_DNA"/>
</dbReference>
<dbReference type="InterPro" id="IPR046778">
    <property type="entry name" value="UPF0758_N"/>
</dbReference>
<dbReference type="CDD" id="cd08071">
    <property type="entry name" value="MPN_DUF2466"/>
    <property type="match status" value="1"/>
</dbReference>
<dbReference type="NCBIfam" id="TIGR00608">
    <property type="entry name" value="radc"/>
    <property type="match status" value="1"/>
</dbReference>
<dbReference type="PANTHER" id="PTHR30471:SF3">
    <property type="entry name" value="UPF0758 PROTEIN YEES-RELATED"/>
    <property type="match status" value="1"/>
</dbReference>
<evidence type="ECO:0000259" key="7">
    <source>
        <dbReference type="PROSITE" id="PS50249"/>
    </source>
</evidence>
<dbReference type="PANTHER" id="PTHR30471">
    <property type="entry name" value="DNA REPAIR PROTEIN RADC"/>
    <property type="match status" value="1"/>
</dbReference>
<dbReference type="Gene3D" id="3.40.140.10">
    <property type="entry name" value="Cytidine Deaminase, domain 2"/>
    <property type="match status" value="1"/>
</dbReference>
<sequence>MAITDWPESERPREKLLAAGASGLSDAELLAIFLRTGVRGMTAVDLARDLMRRFGSLRALLTASREEFCITKGLGEAKYVQLQAVMEMARRQLSEILVRGDALSSPQAAADYLRAQLRDREHEVFGVVFLDTQHRVLAYEELARGTVDGAAVYPREVVKAALRRNAAAVILAHNHPSGIAEPSAADRALTERLRQALGTIDVRVLDHLVVGDGAPVSFAERGWI</sequence>
<dbReference type="OrthoDB" id="9804482at2"/>
<dbReference type="InterPro" id="IPR020891">
    <property type="entry name" value="UPF0758_CS"/>
</dbReference>
<dbReference type="InterPro" id="IPR001405">
    <property type="entry name" value="UPF0758"/>
</dbReference>
<evidence type="ECO:0000256" key="2">
    <source>
        <dbReference type="ARBA" id="ARBA00022723"/>
    </source>
</evidence>
<evidence type="ECO:0000256" key="4">
    <source>
        <dbReference type="ARBA" id="ARBA00022833"/>
    </source>
</evidence>
<dbReference type="GO" id="GO:0008237">
    <property type="term" value="F:metallopeptidase activity"/>
    <property type="evidence" value="ECO:0007669"/>
    <property type="project" value="UniProtKB-KW"/>
</dbReference>
<accession>A0A318EF92</accession>
<dbReference type="Gene3D" id="1.10.150.20">
    <property type="entry name" value="5' to 3' exonuclease, C-terminal subdomain"/>
    <property type="match status" value="1"/>
</dbReference>
<keyword evidence="9" id="KW-1185">Reference proteome</keyword>
<keyword evidence="5" id="KW-0482">Metalloprotease</keyword>
<keyword evidence="2" id="KW-0479">Metal-binding</keyword>
<keyword evidence="4" id="KW-0862">Zinc</keyword>
<comment type="similarity">
    <text evidence="6">Belongs to the UPF0758 family.</text>
</comment>
<keyword evidence="3" id="KW-0378">Hydrolase</keyword>
<dbReference type="GO" id="GO:0046872">
    <property type="term" value="F:metal ion binding"/>
    <property type="evidence" value="ECO:0007669"/>
    <property type="project" value="UniProtKB-KW"/>
</dbReference>
<protein>
    <submittedName>
        <fullName evidence="8">DNA repair protein RadC</fullName>
    </submittedName>
</protein>
<evidence type="ECO:0000256" key="6">
    <source>
        <dbReference type="RuleBase" id="RU003797"/>
    </source>
</evidence>
<organism evidence="8 9">
    <name type="scientific">Sinimarinibacterium flocculans</name>
    <dbReference type="NCBI Taxonomy" id="985250"/>
    <lineage>
        <taxon>Bacteria</taxon>
        <taxon>Pseudomonadati</taxon>
        <taxon>Pseudomonadota</taxon>
        <taxon>Gammaproteobacteria</taxon>
        <taxon>Nevskiales</taxon>
        <taxon>Nevskiaceae</taxon>
        <taxon>Sinimarinibacterium</taxon>
    </lineage>
</organism>
<feature type="domain" description="MPN" evidence="7">
    <location>
        <begin position="102"/>
        <end position="224"/>
    </location>
</feature>
<dbReference type="PROSITE" id="PS01302">
    <property type="entry name" value="UPF0758"/>
    <property type="match status" value="1"/>
</dbReference>
<evidence type="ECO:0000256" key="3">
    <source>
        <dbReference type="ARBA" id="ARBA00022801"/>
    </source>
</evidence>
<reference evidence="8 9" key="1">
    <citation type="submission" date="2018-04" db="EMBL/GenBank/DDBJ databases">
        <title>Genomic Encyclopedia of Type Strains, Phase IV (KMG-IV): sequencing the most valuable type-strain genomes for metagenomic binning, comparative biology and taxonomic classification.</title>
        <authorList>
            <person name="Goeker M."/>
        </authorList>
    </citation>
    <scope>NUCLEOTIDE SEQUENCE [LARGE SCALE GENOMIC DNA]</scope>
    <source>
        <strain evidence="8 9">DSM 104150</strain>
    </source>
</reference>
<dbReference type="SUPFAM" id="SSF47781">
    <property type="entry name" value="RuvA domain 2-like"/>
    <property type="match status" value="1"/>
</dbReference>